<organism evidence="1 2">
    <name type="scientific">Camellia lanceoleosa</name>
    <dbReference type="NCBI Taxonomy" id="1840588"/>
    <lineage>
        <taxon>Eukaryota</taxon>
        <taxon>Viridiplantae</taxon>
        <taxon>Streptophyta</taxon>
        <taxon>Embryophyta</taxon>
        <taxon>Tracheophyta</taxon>
        <taxon>Spermatophyta</taxon>
        <taxon>Magnoliopsida</taxon>
        <taxon>eudicotyledons</taxon>
        <taxon>Gunneridae</taxon>
        <taxon>Pentapetalae</taxon>
        <taxon>asterids</taxon>
        <taxon>Ericales</taxon>
        <taxon>Theaceae</taxon>
        <taxon>Camellia</taxon>
    </lineage>
</organism>
<proteinExistence type="predicted"/>
<gene>
    <name evidence="1" type="ORF">LOK49_LG12G02975</name>
</gene>
<comment type="caution">
    <text evidence="1">The sequence shown here is derived from an EMBL/GenBank/DDBJ whole genome shotgun (WGS) entry which is preliminary data.</text>
</comment>
<accession>A0ACC0FWG8</accession>
<name>A0ACC0FWG8_9ERIC</name>
<reference evidence="1 2" key="1">
    <citation type="journal article" date="2022" name="Plant J.">
        <title>Chromosome-level genome of Camellia lanceoleosa provides a valuable resource for understanding genome evolution and self-incompatibility.</title>
        <authorList>
            <person name="Gong W."/>
            <person name="Xiao S."/>
            <person name="Wang L."/>
            <person name="Liao Z."/>
            <person name="Chang Y."/>
            <person name="Mo W."/>
            <person name="Hu G."/>
            <person name="Li W."/>
            <person name="Zhao G."/>
            <person name="Zhu H."/>
            <person name="Hu X."/>
            <person name="Ji K."/>
            <person name="Xiang X."/>
            <person name="Song Q."/>
            <person name="Yuan D."/>
            <person name="Jin S."/>
            <person name="Zhang L."/>
        </authorList>
    </citation>
    <scope>NUCLEOTIDE SEQUENCE [LARGE SCALE GENOMIC DNA]</scope>
    <source>
        <strain evidence="1">SQ_2022a</strain>
    </source>
</reference>
<keyword evidence="2" id="KW-1185">Reference proteome</keyword>
<dbReference type="Proteomes" id="UP001060215">
    <property type="component" value="Chromosome 13"/>
</dbReference>
<evidence type="ECO:0000313" key="2">
    <source>
        <dbReference type="Proteomes" id="UP001060215"/>
    </source>
</evidence>
<evidence type="ECO:0000313" key="1">
    <source>
        <dbReference type="EMBL" id="KAI7993132.1"/>
    </source>
</evidence>
<dbReference type="EMBL" id="CM045770">
    <property type="protein sequence ID" value="KAI7993132.1"/>
    <property type="molecule type" value="Genomic_DNA"/>
</dbReference>
<sequence>MSAGKCWEPVFSARAGLKFLENPECVLELQTNSPAAILACKAQISNIIMLTWFPYKITPLGSSISRIKHLHASN</sequence>
<protein>
    <submittedName>
        <fullName evidence="1">Uncharacterized protein</fullName>
    </submittedName>
</protein>